<proteinExistence type="predicted"/>
<evidence type="ECO:0000313" key="1">
    <source>
        <dbReference type="EMBL" id="OTP77552.1"/>
    </source>
</evidence>
<name>A0A242N1W6_CABSO</name>
<gene>
    <name evidence="1" type="ORF">PAMC26577_07945</name>
</gene>
<organism evidence="1 2">
    <name type="scientific">Caballeronia sordidicola</name>
    <name type="common">Burkholderia sordidicola</name>
    <dbReference type="NCBI Taxonomy" id="196367"/>
    <lineage>
        <taxon>Bacteria</taxon>
        <taxon>Pseudomonadati</taxon>
        <taxon>Pseudomonadota</taxon>
        <taxon>Betaproteobacteria</taxon>
        <taxon>Burkholderiales</taxon>
        <taxon>Burkholderiaceae</taxon>
        <taxon>Caballeronia</taxon>
    </lineage>
</organism>
<reference evidence="1 2" key="1">
    <citation type="submission" date="2017-03" db="EMBL/GenBank/DDBJ databases">
        <title>Genome analysis of strain PAMC 26577.</title>
        <authorList>
            <person name="Oh H.-M."/>
            <person name="Yang J.-A."/>
        </authorList>
    </citation>
    <scope>NUCLEOTIDE SEQUENCE [LARGE SCALE GENOMIC DNA]</scope>
    <source>
        <strain evidence="1 2">PAMC 26577</strain>
    </source>
</reference>
<dbReference type="EMBL" id="NBTZ01000030">
    <property type="protein sequence ID" value="OTP77552.1"/>
    <property type="molecule type" value="Genomic_DNA"/>
</dbReference>
<accession>A0A242N1W6</accession>
<dbReference type="AlphaFoldDB" id="A0A242N1W6"/>
<protein>
    <submittedName>
        <fullName evidence="1">Uncharacterized protein</fullName>
    </submittedName>
</protein>
<sequence>MRQGFPGIIAGPGDGFMTEIHESRRKPLESYPKFLLNFL</sequence>
<dbReference type="Proteomes" id="UP000195221">
    <property type="component" value="Unassembled WGS sequence"/>
</dbReference>
<comment type="caution">
    <text evidence="1">The sequence shown here is derived from an EMBL/GenBank/DDBJ whole genome shotgun (WGS) entry which is preliminary data.</text>
</comment>
<evidence type="ECO:0000313" key="2">
    <source>
        <dbReference type="Proteomes" id="UP000195221"/>
    </source>
</evidence>